<keyword evidence="1" id="KW-1133">Transmembrane helix</keyword>
<feature type="transmembrane region" description="Helical" evidence="1">
    <location>
        <begin position="132"/>
        <end position="155"/>
    </location>
</feature>
<comment type="caution">
    <text evidence="3">The sequence shown here is derived from an EMBL/GenBank/DDBJ whole genome shotgun (WGS) entry which is preliminary data.</text>
</comment>
<protein>
    <recommendedName>
        <fullName evidence="5">Glycosyltransferase RgtA/B/C/D-like domain-containing protein</fullName>
    </recommendedName>
</protein>
<feature type="chain" id="PRO_5014935236" description="Glycosyltransferase RgtA/B/C/D-like domain-containing protein" evidence="2">
    <location>
        <begin position="19"/>
        <end position="591"/>
    </location>
</feature>
<dbReference type="EMBL" id="PGTM01000042">
    <property type="protein sequence ID" value="PJF36600.1"/>
    <property type="molecule type" value="Genomic_DNA"/>
</dbReference>
<evidence type="ECO:0000256" key="1">
    <source>
        <dbReference type="SAM" id="Phobius"/>
    </source>
</evidence>
<organism evidence="3 4">
    <name type="scientific">Candidatus Thermofonsia Clade 1 bacterium</name>
    <dbReference type="NCBI Taxonomy" id="2364210"/>
    <lineage>
        <taxon>Bacteria</taxon>
        <taxon>Bacillati</taxon>
        <taxon>Chloroflexota</taxon>
        <taxon>Candidatus Thermofontia</taxon>
        <taxon>Candidatus Thermofonsia Clade 1</taxon>
    </lineage>
</organism>
<gene>
    <name evidence="3" type="ORF">CUN49_04535</name>
</gene>
<feature type="transmembrane region" description="Helical" evidence="1">
    <location>
        <begin position="205"/>
        <end position="224"/>
    </location>
</feature>
<feature type="transmembrane region" description="Helical" evidence="1">
    <location>
        <begin position="86"/>
        <end position="103"/>
    </location>
</feature>
<feature type="transmembrane region" description="Helical" evidence="1">
    <location>
        <begin position="287"/>
        <end position="308"/>
    </location>
</feature>
<evidence type="ECO:0008006" key="5">
    <source>
        <dbReference type="Google" id="ProtNLM"/>
    </source>
</evidence>
<evidence type="ECO:0000313" key="3">
    <source>
        <dbReference type="EMBL" id="PJF36600.1"/>
    </source>
</evidence>
<feature type="transmembrane region" description="Helical" evidence="1">
    <location>
        <begin position="356"/>
        <end position="375"/>
    </location>
</feature>
<feature type="transmembrane region" description="Helical" evidence="1">
    <location>
        <begin position="110"/>
        <end position="126"/>
    </location>
</feature>
<keyword evidence="1" id="KW-0812">Transmembrane</keyword>
<feature type="transmembrane region" description="Helical" evidence="1">
    <location>
        <begin position="167"/>
        <end position="193"/>
    </location>
</feature>
<feature type="signal peptide" evidence="2">
    <location>
        <begin position="1"/>
        <end position="18"/>
    </location>
</feature>
<dbReference type="Proteomes" id="UP000229681">
    <property type="component" value="Unassembled WGS sequence"/>
</dbReference>
<name>A0A2M8PGC0_9CHLR</name>
<dbReference type="AlphaFoldDB" id="A0A2M8PGC0"/>
<keyword evidence="2" id="KW-0732">Signal</keyword>
<feature type="transmembrane region" description="Helical" evidence="1">
    <location>
        <begin position="328"/>
        <end position="347"/>
    </location>
</feature>
<sequence>MTLHILTGLACLASISLAAAFIARYGVNVPHWDEWQASAPVVIKTAEGALSLADLLKPHDQPRIFFTHLTTALVTALAAWDVRLEMWVSFALALLSFGLILAIQQRIHAPSLPWIAVPFALLIFAVRQRQNWLMGFQTAWFFWMFFALLALWLLVRLPVRKRSLVPILLCALCASYAYLSGLALALAMLPALWLRGYRKPIHYGIWLGAAALYTGLYFTNYAFVDQGFQAQVTAQLWHYPLYVLRYLGAPFVPDEPDFQGLSLILGILGVALMAFDLAYLWCKISPVARAVPIALSLFCLANGALAAIGRVKPDLLEYFWARPTTSRYVTAANLFWIALLMLGAMAFSQKSAPRRLVAAANGAFFSLAALGYLFANMTTPTYIATPEDRLCVLNYLRAPHDNCLFRVNADRSGYLATAQKLGAHRLSAFYDWYADFEPAAQPSQAHLQFLSGIADPPVFQEQAPDEYVSDRAIVLYQHPPSLAEQYLQLPEAEKVFFEAEIYVDLRNVREHPEVPQTGALFRLGIRHGRAVQTLYEGVFDVRTARAPIPIRVDLSQWRGRSLVLVYQTEVYEGIPFYAWAMWRKPRLVAQP</sequence>
<keyword evidence="1" id="KW-0472">Membrane</keyword>
<reference evidence="3 4" key="1">
    <citation type="submission" date="2017-11" db="EMBL/GenBank/DDBJ databases">
        <title>Evolution of Phototrophy in the Chloroflexi Phylum Driven by Horizontal Gene Transfer.</title>
        <authorList>
            <person name="Ward L.M."/>
            <person name="Hemp J."/>
            <person name="Shih P.M."/>
            <person name="Mcglynn S.E."/>
            <person name="Fischer W."/>
        </authorList>
    </citation>
    <scope>NUCLEOTIDE SEQUENCE [LARGE SCALE GENOMIC DNA]</scope>
    <source>
        <strain evidence="3">JP3_13</strain>
    </source>
</reference>
<accession>A0A2M8PGC0</accession>
<feature type="transmembrane region" description="Helical" evidence="1">
    <location>
        <begin position="258"/>
        <end position="280"/>
    </location>
</feature>
<evidence type="ECO:0000313" key="4">
    <source>
        <dbReference type="Proteomes" id="UP000229681"/>
    </source>
</evidence>
<proteinExistence type="predicted"/>
<evidence type="ECO:0000256" key="2">
    <source>
        <dbReference type="SAM" id="SignalP"/>
    </source>
</evidence>